<accession>A0A2S6CU78</accession>
<dbReference type="PANTHER" id="PTHR43014">
    <property type="entry name" value="MERCURIC REDUCTASE"/>
    <property type="match status" value="1"/>
</dbReference>
<keyword evidence="3 4" id="KW-0274">FAD</keyword>
<keyword evidence="2" id="KW-0285">Flavoprotein</keyword>
<dbReference type="InterPro" id="IPR036188">
    <property type="entry name" value="FAD/NAD-bd_sf"/>
</dbReference>
<evidence type="ECO:0000256" key="4">
    <source>
        <dbReference type="PIRSR" id="PIRSR000350-3"/>
    </source>
</evidence>
<dbReference type="InterPro" id="IPR001100">
    <property type="entry name" value="Pyr_nuc-diS_OxRdtase"/>
</dbReference>
<evidence type="ECO:0000256" key="1">
    <source>
        <dbReference type="ARBA" id="ARBA00007532"/>
    </source>
</evidence>
<evidence type="ECO:0000259" key="5">
    <source>
        <dbReference type="Pfam" id="PF02852"/>
    </source>
</evidence>
<keyword evidence="8" id="KW-1185">Reference proteome</keyword>
<organism evidence="7 8">
    <name type="scientific">Cuspidothrix issatschenkoi CHARLIE-1</name>
    <dbReference type="NCBI Taxonomy" id="2052836"/>
    <lineage>
        <taxon>Bacteria</taxon>
        <taxon>Bacillati</taxon>
        <taxon>Cyanobacteriota</taxon>
        <taxon>Cyanophyceae</taxon>
        <taxon>Nostocales</taxon>
        <taxon>Aphanizomenonaceae</taxon>
        <taxon>Cuspidothrix</taxon>
    </lineage>
</organism>
<comment type="similarity">
    <text evidence="1">Belongs to the class-I pyridine nucleotide-disulfide oxidoreductase family.</text>
</comment>
<evidence type="ECO:0000256" key="3">
    <source>
        <dbReference type="ARBA" id="ARBA00022827"/>
    </source>
</evidence>
<feature type="binding site" evidence="4">
    <location>
        <begin position="213"/>
        <end position="220"/>
    </location>
    <ligand>
        <name>NAD(+)</name>
        <dbReference type="ChEBI" id="CHEBI:57540"/>
    </ligand>
</feature>
<name>A0A2S6CU78_9CYAN</name>
<dbReference type="PRINTS" id="PR00368">
    <property type="entry name" value="FADPNR"/>
</dbReference>
<feature type="binding site" evidence="4">
    <location>
        <position position="299"/>
    </location>
    <ligand>
        <name>NAD(+)</name>
        <dbReference type="ChEBI" id="CHEBI:57540"/>
    </ligand>
</feature>
<dbReference type="PANTHER" id="PTHR43014:SF5">
    <property type="entry name" value="GLUTATHIONE REDUCTASE (NADPH)"/>
    <property type="match status" value="1"/>
</dbReference>
<dbReference type="Gene3D" id="3.50.50.60">
    <property type="entry name" value="FAD/NAD(P)-binding domain"/>
    <property type="match status" value="2"/>
</dbReference>
<dbReference type="GO" id="GO:0000166">
    <property type="term" value="F:nucleotide binding"/>
    <property type="evidence" value="ECO:0007669"/>
    <property type="project" value="UniProtKB-KW"/>
</dbReference>
<dbReference type="InterPro" id="IPR016156">
    <property type="entry name" value="FAD/NAD-linked_Rdtase_dimer_sf"/>
</dbReference>
<evidence type="ECO:0000313" key="7">
    <source>
        <dbReference type="EMBL" id="PPJ63252.1"/>
    </source>
</evidence>
<dbReference type="InterPro" id="IPR004099">
    <property type="entry name" value="Pyr_nucl-diS_OxRdtase_dimer"/>
</dbReference>
<dbReference type="InterPro" id="IPR023753">
    <property type="entry name" value="FAD/NAD-binding_dom"/>
</dbReference>
<dbReference type="Pfam" id="PF07992">
    <property type="entry name" value="Pyr_redox_2"/>
    <property type="match status" value="1"/>
</dbReference>
<reference evidence="7 8" key="1">
    <citation type="submission" date="2018-02" db="EMBL/GenBank/DDBJ databases">
        <title>Discovery of a pederin family compound in a non-symbiotic bloom-forming cyanobacterium.</title>
        <authorList>
            <person name="Kust A."/>
            <person name="Mares J."/>
            <person name="Jokela J."/>
            <person name="Urajova P."/>
            <person name="Hajek J."/>
            <person name="Saurav K."/>
            <person name="Voracova K."/>
            <person name="Fewer D.P."/>
            <person name="Haapaniemi E."/>
            <person name="Permi P."/>
            <person name="Rehakova K."/>
            <person name="Sivonen K."/>
            <person name="Hrouzek P."/>
        </authorList>
    </citation>
    <scope>NUCLEOTIDE SEQUENCE [LARGE SCALE GENOMIC DNA]</scope>
    <source>
        <strain evidence="7 8">CHARLIE-1</strain>
    </source>
</reference>
<feature type="binding site" evidence="4">
    <location>
        <position position="147"/>
    </location>
    <ligand>
        <name>FAD</name>
        <dbReference type="ChEBI" id="CHEBI:57692"/>
    </ligand>
</feature>
<comment type="caution">
    <text evidence="7">The sequence shown here is derived from an EMBL/GenBank/DDBJ whole genome shotgun (WGS) entry which is preliminary data.</text>
</comment>
<dbReference type="PIRSF" id="PIRSF000350">
    <property type="entry name" value="Mercury_reductase_MerA"/>
    <property type="match status" value="1"/>
</dbReference>
<keyword evidence="4" id="KW-0520">NAD</keyword>
<protein>
    <submittedName>
        <fullName evidence="7">Mercuric reductase</fullName>
    </submittedName>
</protein>
<sequence>MFCLFQLRIPNYELRIPNYELQIPNYELPMSNIDYDIVIIGGTLAGYHAALMAIGFKAKVALIAEENFLTHSHINYQYILSQINHLESQYQNLSNFGNLPNHIQLNSQNMTWENSLFYAQTINKNINEINSLGNLAVQGVDIIIGNGEFQAHPHLNFIVNQRRLYSRTYLLANGARPLIPNIPGLDTIKYLTLANIWSYLETTPLPKKWVILGGVHQSIEIAQLLAKIGCQVTLIAKHPQILSHLDPEIAQLLIAQLEVDGVRILNQTEVTQVRIIDNKKWLQVGNEAIETDEILIAIGQQPNLEYLNLPAVGVKGHRHNLVMNEKLQTTNHRIYACGDVIGGYDLPNLANYEANIAVKNALFLPTDKVNYDLIPWGINCQPMVGQVGLTETQAKKRYSSRKILVLKQYFKTATSAQIRGEITGICKIIVLENGQILGGAIFGQAATELINLITLAISEKINITKLAQLSAVYPSYTEILVATSREWQTLKLNRNHSLQELLISFFNYRRDWNL</sequence>
<dbReference type="GO" id="GO:0016491">
    <property type="term" value="F:oxidoreductase activity"/>
    <property type="evidence" value="ECO:0007669"/>
    <property type="project" value="InterPro"/>
</dbReference>
<feature type="domain" description="Pyridine nucleotide-disulphide oxidoreductase dimerisation" evidence="5">
    <location>
        <begin position="374"/>
        <end position="481"/>
    </location>
</feature>
<evidence type="ECO:0000313" key="8">
    <source>
        <dbReference type="Proteomes" id="UP000239589"/>
    </source>
</evidence>
<dbReference type="SUPFAM" id="SSF51905">
    <property type="entry name" value="FAD/NAD(P)-binding domain"/>
    <property type="match status" value="1"/>
</dbReference>
<dbReference type="EMBL" id="PGEM01000076">
    <property type="protein sequence ID" value="PPJ63252.1"/>
    <property type="molecule type" value="Genomic_DNA"/>
</dbReference>
<evidence type="ECO:0000259" key="6">
    <source>
        <dbReference type="Pfam" id="PF07992"/>
    </source>
</evidence>
<gene>
    <name evidence="7" type="ORF">CUN59_11085</name>
</gene>
<dbReference type="Pfam" id="PF02852">
    <property type="entry name" value="Pyr_redox_dim"/>
    <property type="match status" value="1"/>
</dbReference>
<evidence type="ECO:0000256" key="2">
    <source>
        <dbReference type="ARBA" id="ARBA00022630"/>
    </source>
</evidence>
<dbReference type="PRINTS" id="PR00411">
    <property type="entry name" value="PNDRDTASEI"/>
</dbReference>
<dbReference type="SUPFAM" id="SSF55424">
    <property type="entry name" value="FAD/NAD-linked reductases, dimerisation (C-terminal) domain"/>
    <property type="match status" value="1"/>
</dbReference>
<proteinExistence type="inferred from homology"/>
<comment type="cofactor">
    <cofactor evidence="4">
        <name>FAD</name>
        <dbReference type="ChEBI" id="CHEBI:57692"/>
    </cofactor>
    <text evidence="4">Binds 1 FAD per subunit.</text>
</comment>
<feature type="binding site" evidence="4">
    <location>
        <position position="339"/>
    </location>
    <ligand>
        <name>FAD</name>
        <dbReference type="ChEBI" id="CHEBI:57692"/>
    </ligand>
</feature>
<dbReference type="AlphaFoldDB" id="A0A2S6CU78"/>
<feature type="domain" description="FAD/NAD(P)-binding" evidence="6">
    <location>
        <begin position="35"/>
        <end position="346"/>
    </location>
</feature>
<dbReference type="Gene3D" id="3.30.390.30">
    <property type="match status" value="1"/>
</dbReference>
<dbReference type="Proteomes" id="UP000239589">
    <property type="component" value="Unassembled WGS sequence"/>
</dbReference>
<keyword evidence="4" id="KW-0547">Nucleotide-binding</keyword>